<feature type="domain" description="Acyl-CoA dehydrogenase/oxidase N-terminal" evidence="10">
    <location>
        <begin position="33"/>
        <end position="141"/>
    </location>
</feature>
<evidence type="ECO:0000256" key="7">
    <source>
        <dbReference type="SAM" id="MobiDB-lite"/>
    </source>
</evidence>
<dbReference type="InterPro" id="IPR037069">
    <property type="entry name" value="AcylCoA_DH/ox_N_sf"/>
</dbReference>
<dbReference type="SUPFAM" id="SSF56645">
    <property type="entry name" value="Acyl-CoA dehydrogenase NM domain-like"/>
    <property type="match status" value="1"/>
</dbReference>
<dbReference type="EC" id="1.3.99.10" evidence="11"/>
<evidence type="ECO:0000259" key="9">
    <source>
        <dbReference type="Pfam" id="PF02770"/>
    </source>
</evidence>
<keyword evidence="4 6" id="KW-0274">FAD</keyword>
<keyword evidence="3 6" id="KW-0285">Flavoprotein</keyword>
<dbReference type="Proteomes" id="UP000007809">
    <property type="component" value="Chromosome"/>
</dbReference>
<sequence length="413" mass="45149">MWHNDPMDVPAQPPVDDDPLPPPLPEVPPQYSTDERVALQRTARRFAMERVLPVANELDPRKGEIPRSLLAEMGELGFFGITVDTEHGGLGLGAYEYCMVAEELARAWMSVGSIIARAQGAGTGVADPARRGELLRRSASGEWIGAIALSEPDAGSDLAAVSTRAERDGDEYVLTGRKRWIGNAKAADFIQVLVRTADPGPGEKRSAGLATLLVEKERDAFPKGLTGSPIDKIGYHGFVTWELEFDGLRVPVADEITEGGFAETQRWLTIARVHTAARAVGLARAAVEDCIGYLQQRRQFGHPIGDFQAVRFTLARMAARVDQARAFYQHVAHQIDLGVPCERESAMVKLLATEMAAEVTGDGIQLHGGNGYTTEHQVERHWRDARLTTIFEGTSEIQSKIIADRLLPRSELG</sequence>
<dbReference type="Pfam" id="PF00441">
    <property type="entry name" value="Acyl-CoA_dh_1"/>
    <property type="match status" value="1"/>
</dbReference>
<dbReference type="PROSITE" id="PS00072">
    <property type="entry name" value="ACYL_COA_DH_1"/>
    <property type="match status" value="1"/>
</dbReference>
<dbReference type="EMBL" id="CP002593">
    <property type="protein sequence ID" value="AEA25335.1"/>
    <property type="molecule type" value="Genomic_DNA"/>
</dbReference>
<evidence type="ECO:0000256" key="6">
    <source>
        <dbReference type="RuleBase" id="RU362125"/>
    </source>
</evidence>
<dbReference type="InterPro" id="IPR046373">
    <property type="entry name" value="Acyl-CoA_Oxase/DH_mid-dom_sf"/>
</dbReference>
<feature type="region of interest" description="Disordered" evidence="7">
    <location>
        <begin position="1"/>
        <end position="31"/>
    </location>
</feature>
<dbReference type="Gene3D" id="2.40.110.10">
    <property type="entry name" value="Butyryl-CoA Dehydrogenase, subunit A, domain 2"/>
    <property type="match status" value="1"/>
</dbReference>
<dbReference type="FunFam" id="1.20.140.10:FF:000001">
    <property type="entry name" value="Acyl-CoA dehydrogenase"/>
    <property type="match status" value="1"/>
</dbReference>
<dbReference type="Gene3D" id="1.10.540.10">
    <property type="entry name" value="Acyl-CoA dehydrogenase/oxidase, N-terminal domain"/>
    <property type="match status" value="1"/>
</dbReference>
<comment type="similarity">
    <text evidence="2 6">Belongs to the acyl-CoA dehydrogenase family.</text>
</comment>
<dbReference type="InterPro" id="IPR009075">
    <property type="entry name" value="AcylCo_DH/oxidase_C"/>
</dbReference>
<dbReference type="PANTHER" id="PTHR43884">
    <property type="entry name" value="ACYL-COA DEHYDROGENASE"/>
    <property type="match status" value="1"/>
</dbReference>
<dbReference type="InterPro" id="IPR009100">
    <property type="entry name" value="AcylCoA_DH/oxidase_NM_dom_sf"/>
</dbReference>
<dbReference type="InterPro" id="IPR006089">
    <property type="entry name" value="Acyl-CoA_DH_CS"/>
</dbReference>
<dbReference type="Pfam" id="PF02770">
    <property type="entry name" value="Acyl-CoA_dh_M"/>
    <property type="match status" value="1"/>
</dbReference>
<evidence type="ECO:0000256" key="5">
    <source>
        <dbReference type="ARBA" id="ARBA00023002"/>
    </source>
</evidence>
<evidence type="ECO:0000259" key="10">
    <source>
        <dbReference type="Pfam" id="PF02771"/>
    </source>
</evidence>
<evidence type="ECO:0000256" key="3">
    <source>
        <dbReference type="ARBA" id="ARBA00022630"/>
    </source>
</evidence>
<evidence type="ECO:0000256" key="2">
    <source>
        <dbReference type="ARBA" id="ARBA00009347"/>
    </source>
</evidence>
<dbReference type="AlphaFoldDB" id="F4CUE5"/>
<dbReference type="HOGENOM" id="CLU_018204_0_1_11"/>
<dbReference type="Pfam" id="PF02771">
    <property type="entry name" value="Acyl-CoA_dh_N"/>
    <property type="match status" value="1"/>
</dbReference>
<protein>
    <submittedName>
        <fullName evidence="11">Isovaleryl-CoA dehydrogenase</fullName>
        <ecNumber evidence="11">1.3.99.10</ecNumber>
    </submittedName>
</protein>
<dbReference type="STRING" id="675635.Psed_3139"/>
<dbReference type="eggNOG" id="COG1960">
    <property type="taxonomic scope" value="Bacteria"/>
</dbReference>
<comment type="cofactor">
    <cofactor evidence="1 6">
        <name>FAD</name>
        <dbReference type="ChEBI" id="CHEBI:57692"/>
    </cofactor>
</comment>
<evidence type="ECO:0000313" key="12">
    <source>
        <dbReference type="Proteomes" id="UP000007809"/>
    </source>
</evidence>
<keyword evidence="5 6" id="KW-0560">Oxidoreductase</keyword>
<dbReference type="KEGG" id="pdx:Psed_3139"/>
<dbReference type="Gene3D" id="1.20.140.10">
    <property type="entry name" value="Butyryl-CoA Dehydrogenase, subunit A, domain 3"/>
    <property type="match status" value="1"/>
</dbReference>
<reference evidence="11 12" key="1">
    <citation type="journal article" date="2011" name="J. Bacteriol.">
        <title>Genome sequence of the 1,4-dioxane-degrading Pseudonocardia dioxanivorans strain CB1190.</title>
        <authorList>
            <person name="Sales C.M."/>
            <person name="Mahendra S."/>
            <person name="Grostern A."/>
            <person name="Parales R.E."/>
            <person name="Goodwin L.A."/>
            <person name="Woyke T."/>
            <person name="Nolan M."/>
            <person name="Lapidus A."/>
            <person name="Chertkov O."/>
            <person name="Ovchinnikova G."/>
            <person name="Sczyrba A."/>
            <person name="Alvarez-Cohen L."/>
        </authorList>
    </citation>
    <scope>NUCLEOTIDE SEQUENCE [LARGE SCALE GENOMIC DNA]</scope>
    <source>
        <strain evidence="12">ATCC 55486 / DSM 44775 / JCM 13855 / CB1190</strain>
    </source>
</reference>
<keyword evidence="12" id="KW-1185">Reference proteome</keyword>
<evidence type="ECO:0000313" key="11">
    <source>
        <dbReference type="EMBL" id="AEA25335.1"/>
    </source>
</evidence>
<dbReference type="GO" id="GO:0050660">
    <property type="term" value="F:flavin adenine dinucleotide binding"/>
    <property type="evidence" value="ECO:0007669"/>
    <property type="project" value="InterPro"/>
</dbReference>
<evidence type="ECO:0000259" key="8">
    <source>
        <dbReference type="Pfam" id="PF00441"/>
    </source>
</evidence>
<dbReference type="InterPro" id="IPR013786">
    <property type="entry name" value="AcylCoA_DH/ox_N"/>
</dbReference>
<dbReference type="PANTHER" id="PTHR43884:SF12">
    <property type="entry name" value="ISOVALERYL-COA DEHYDROGENASE, MITOCHONDRIAL-RELATED"/>
    <property type="match status" value="1"/>
</dbReference>
<evidence type="ECO:0000256" key="4">
    <source>
        <dbReference type="ARBA" id="ARBA00022827"/>
    </source>
</evidence>
<feature type="domain" description="Acyl-CoA dehydrogenase/oxidase C-terminal" evidence="8">
    <location>
        <begin position="259"/>
        <end position="407"/>
    </location>
</feature>
<organism evidence="11 12">
    <name type="scientific">Pseudonocardia dioxanivorans (strain ATCC 55486 / DSM 44775 / JCM 13855 / CB1190)</name>
    <dbReference type="NCBI Taxonomy" id="675635"/>
    <lineage>
        <taxon>Bacteria</taxon>
        <taxon>Bacillati</taxon>
        <taxon>Actinomycetota</taxon>
        <taxon>Actinomycetes</taxon>
        <taxon>Pseudonocardiales</taxon>
        <taxon>Pseudonocardiaceae</taxon>
        <taxon>Pseudonocardia</taxon>
    </lineage>
</organism>
<gene>
    <name evidence="11" type="ordered locus">Psed_3139</name>
</gene>
<proteinExistence type="inferred from homology"/>
<dbReference type="InterPro" id="IPR036250">
    <property type="entry name" value="AcylCo_DH-like_C"/>
</dbReference>
<accession>F4CUE5</accession>
<dbReference type="SUPFAM" id="SSF47203">
    <property type="entry name" value="Acyl-CoA dehydrogenase C-terminal domain-like"/>
    <property type="match status" value="1"/>
</dbReference>
<feature type="domain" description="Acyl-CoA oxidase/dehydrogenase middle" evidence="9">
    <location>
        <begin position="146"/>
        <end position="246"/>
    </location>
</feature>
<evidence type="ECO:0000256" key="1">
    <source>
        <dbReference type="ARBA" id="ARBA00001974"/>
    </source>
</evidence>
<dbReference type="PROSITE" id="PS00073">
    <property type="entry name" value="ACYL_COA_DH_2"/>
    <property type="match status" value="1"/>
</dbReference>
<dbReference type="InterPro" id="IPR006091">
    <property type="entry name" value="Acyl-CoA_Oxase/DH_mid-dom"/>
</dbReference>
<dbReference type="GO" id="GO:0003995">
    <property type="term" value="F:acyl-CoA dehydrogenase activity"/>
    <property type="evidence" value="ECO:0007669"/>
    <property type="project" value="InterPro"/>
</dbReference>
<name>F4CUE5_PSEUX</name>